<organism evidence="1 2">
    <name type="scientific">Candidatus Raymondbacteria bacterium RIFOXYD12_FULL_49_13</name>
    <dbReference type="NCBI Taxonomy" id="1817890"/>
    <lineage>
        <taxon>Bacteria</taxon>
        <taxon>Raymondiibacteriota</taxon>
    </lineage>
</organism>
<dbReference type="Proteomes" id="UP000179243">
    <property type="component" value="Unassembled WGS sequence"/>
</dbReference>
<evidence type="ECO:0000313" key="1">
    <source>
        <dbReference type="EMBL" id="OGJ99898.1"/>
    </source>
</evidence>
<evidence type="ECO:0000313" key="2">
    <source>
        <dbReference type="Proteomes" id="UP000179243"/>
    </source>
</evidence>
<comment type="caution">
    <text evidence="1">The sequence shown here is derived from an EMBL/GenBank/DDBJ whole genome shotgun (WGS) entry which is preliminary data.</text>
</comment>
<reference evidence="1 2" key="1">
    <citation type="journal article" date="2016" name="Nat. Commun.">
        <title>Thousands of microbial genomes shed light on interconnected biogeochemical processes in an aquifer system.</title>
        <authorList>
            <person name="Anantharaman K."/>
            <person name="Brown C.T."/>
            <person name="Hug L.A."/>
            <person name="Sharon I."/>
            <person name="Castelle C.J."/>
            <person name="Probst A.J."/>
            <person name="Thomas B.C."/>
            <person name="Singh A."/>
            <person name="Wilkins M.J."/>
            <person name="Karaoz U."/>
            <person name="Brodie E.L."/>
            <person name="Williams K.H."/>
            <person name="Hubbard S.S."/>
            <person name="Banfield J.F."/>
        </authorList>
    </citation>
    <scope>NUCLEOTIDE SEQUENCE [LARGE SCALE GENOMIC DNA]</scope>
</reference>
<protein>
    <submittedName>
        <fullName evidence="1">Uncharacterized protein</fullName>
    </submittedName>
</protein>
<dbReference type="SUPFAM" id="SSF56349">
    <property type="entry name" value="DNA breaking-rejoining enzymes"/>
    <property type="match status" value="1"/>
</dbReference>
<dbReference type="GO" id="GO:0003677">
    <property type="term" value="F:DNA binding"/>
    <property type="evidence" value="ECO:0007669"/>
    <property type="project" value="InterPro"/>
</dbReference>
<accession>A0A1F7EZS8</accession>
<sequence length="66" mass="7631">MMSAVLKRQIKADKLESNPVAKVDLPKVQDTRDRVLTDKEFKRLLTAEWEVKNNGGTYKKGMEPQR</sequence>
<dbReference type="AlphaFoldDB" id="A0A1F7EZS8"/>
<dbReference type="InterPro" id="IPR011010">
    <property type="entry name" value="DNA_brk_join_enz"/>
</dbReference>
<gene>
    <name evidence="1" type="ORF">A2519_00135</name>
</gene>
<dbReference type="EMBL" id="MFYX01000157">
    <property type="protein sequence ID" value="OGJ99898.1"/>
    <property type="molecule type" value="Genomic_DNA"/>
</dbReference>
<name>A0A1F7EZS8_UNCRA</name>
<proteinExistence type="predicted"/>